<keyword evidence="3" id="KW-1185">Reference proteome</keyword>
<comment type="caution">
    <text evidence="2">The sequence shown here is derived from an EMBL/GenBank/DDBJ whole genome shotgun (WGS) entry which is preliminary data.</text>
</comment>
<gene>
    <name evidence="2" type="ORF">CVO96_08505</name>
</gene>
<evidence type="ECO:0008006" key="4">
    <source>
        <dbReference type="Google" id="ProtNLM"/>
    </source>
</evidence>
<dbReference type="RefSeq" id="WP_103311863.1">
    <property type="nucleotide sequence ID" value="NZ_PPPD01000001.1"/>
</dbReference>
<feature type="transmembrane region" description="Helical" evidence="1">
    <location>
        <begin position="136"/>
        <end position="157"/>
    </location>
</feature>
<protein>
    <recommendedName>
        <fullName evidence="4">Peptidase M50</fullName>
    </recommendedName>
</protein>
<name>A0A2K3UY04_9DEIO</name>
<feature type="transmembrane region" description="Helical" evidence="1">
    <location>
        <begin position="163"/>
        <end position="189"/>
    </location>
</feature>
<reference evidence="2 3" key="1">
    <citation type="submission" date="2018-01" db="EMBL/GenBank/DDBJ databases">
        <title>Deinococcus koreensis sp. nov., a radiation-resistant bacterium isolated from river water.</title>
        <authorList>
            <person name="Choi A."/>
        </authorList>
    </citation>
    <scope>NUCLEOTIDE SEQUENCE [LARGE SCALE GENOMIC DNA]</scope>
    <source>
        <strain evidence="2 3">SJW1-2</strain>
    </source>
</reference>
<sequence length="376" mass="39315">MTPGTARRTSRLKRLGATALFGLLGAALGWTLATLLPAPSSGGALTAGLLLGLIVQILVHELGHVLLGVLGGLRVSLLAVGPLSYQPGYQPGDQQGRRTGRGLRWRPSPALGFAYLVAPPGMALPELVTRYRQMVLGGPLLGLGFTALCWWLAVILPPGGPETVAAVTALLGGGLNLLSLVPLASGGLLTDGARLRRLWPGSPTALREAAVLALVPLSRESRPRDWPAELLDAAQQPQGTPSYDAAARQYAALAALDRGDPAQAERLTREVQALVAPLPPMVQAGFLAEQAYLEARLGHVAAARQTLDALPRSAFLPSVTRHRARAAVLLAEGNAPEALAAIREARQGLDDALAAPGIEEPWLAELEAEAALLQRT</sequence>
<dbReference type="AlphaFoldDB" id="A0A2K3UY04"/>
<evidence type="ECO:0000313" key="3">
    <source>
        <dbReference type="Proteomes" id="UP000236379"/>
    </source>
</evidence>
<evidence type="ECO:0000256" key="1">
    <source>
        <dbReference type="SAM" id="Phobius"/>
    </source>
</evidence>
<keyword evidence="1" id="KW-1133">Transmembrane helix</keyword>
<keyword evidence="1" id="KW-0812">Transmembrane</keyword>
<dbReference type="Proteomes" id="UP000236379">
    <property type="component" value="Unassembled WGS sequence"/>
</dbReference>
<dbReference type="EMBL" id="PPPD01000001">
    <property type="protein sequence ID" value="PNY81420.1"/>
    <property type="molecule type" value="Genomic_DNA"/>
</dbReference>
<dbReference type="OrthoDB" id="9919317at2"/>
<evidence type="ECO:0000313" key="2">
    <source>
        <dbReference type="EMBL" id="PNY81420.1"/>
    </source>
</evidence>
<organism evidence="2 3">
    <name type="scientific">Deinococcus koreensis</name>
    <dbReference type="NCBI Taxonomy" id="2054903"/>
    <lineage>
        <taxon>Bacteria</taxon>
        <taxon>Thermotogati</taxon>
        <taxon>Deinococcota</taxon>
        <taxon>Deinococci</taxon>
        <taxon>Deinococcales</taxon>
        <taxon>Deinococcaceae</taxon>
        <taxon>Deinococcus</taxon>
    </lineage>
</organism>
<keyword evidence="1" id="KW-0472">Membrane</keyword>
<accession>A0A2K3UY04</accession>
<proteinExistence type="predicted"/>